<name>A0A6G7YRN9_9SPHN</name>
<keyword evidence="4" id="KW-1185">Reference proteome</keyword>
<evidence type="ECO:0000313" key="4">
    <source>
        <dbReference type="Proteomes" id="UP000503222"/>
    </source>
</evidence>
<accession>A0A6G7YRN9</accession>
<evidence type="ECO:0000313" key="3">
    <source>
        <dbReference type="EMBL" id="QIK79407.1"/>
    </source>
</evidence>
<gene>
    <name evidence="3" type="ORF">G7077_11335</name>
</gene>
<keyword evidence="2" id="KW-0472">Membrane</keyword>
<dbReference type="AlphaFoldDB" id="A0A6G7YRN9"/>
<feature type="region of interest" description="Disordered" evidence="1">
    <location>
        <begin position="1049"/>
        <end position="1081"/>
    </location>
</feature>
<organism evidence="3 4">
    <name type="scientific">Sphingomonas piscis</name>
    <dbReference type="NCBI Taxonomy" id="2714943"/>
    <lineage>
        <taxon>Bacteria</taxon>
        <taxon>Pseudomonadati</taxon>
        <taxon>Pseudomonadota</taxon>
        <taxon>Alphaproteobacteria</taxon>
        <taxon>Sphingomonadales</taxon>
        <taxon>Sphingomonadaceae</taxon>
        <taxon>Sphingomonas</taxon>
    </lineage>
</organism>
<sequence>MAERQSENEVAGGENRVAIRRGRRWPRMLSIVAVGLLALLVAALVAVWMARRPLATRVLAREFDRRGVQATYRLDRVGLRTQQVSNLVIGDPKRPDLVARYALVQLRVKWNGSVEVYRIVARGVRLRGRLVGGKVSWGQIDKLMPPPSGKPFALPDFTVDVADTSISLGTPFGAVGFALEGVGNLTGGFKGRAAVRSPLLIPGRCQVQNLSANFAVEVTARKPHVIGPLAAQRLNCPSSRFDIADPRFEVDSGFNESFTNFDGRGRMAIRTLTAGENGLAAFTGDLTFRGDLDSIQGQVKLSARQSRVAAIYADRTRLAGNYRLGYRTGSFVMAGDYAAQSSTLDPSMVAGITGPINAVASTPVGPIAKTMGDAIQATIRNFDATGRFRMVNFPGGGAVRVDSANVLARTGARASVSGGAGITYYWPGSKFRIDTAIATQGGGLPTARLVMRQPYSGAPLRGFAEMAPYTSGSARLELAPVRFNAAADGSTRVTTVVQLTGPFAEGRVEALRVPVDGRVGQGGSFAVGTGCAVVSFNALRMSALQLGPTRLPVCPVGNAILAKAPDGPLRIGARINGPSLAGRLGSSPLRVAATRGQIIDRRFDLFGLAARLGQSESPIIFDAARLGGSFAGSGISGTFSGAKSTIGNVPLAMSDIAGTWRVYNGDLTAKGGLLVSDRAPDPRFTPMRSDDFNFSLANNRVRAFGGLGLPSRGVRIANVDIEHDLNRDAGYANLDVPGLTFGDQLQPEEITRLTQGVIALVQGTVRGRGRIDWTGSGNVTSSGDFTTADLSFAAPFGPVTGVAGTIHFDDLLGLSTPPGQVMTVQSINPGVLVENGVIRYQLLPDQLVKIERGEWPFMGGRLILRETILNFGRPSAKRLTFEVVGLDAKTFVDTLGFSQIEATGVFDGVLPMIFDESGGRIVGGRLDARPPGGTLAYVTDIPNLGFAQKIAFDAIRSLRFRSMIIRLDGDLAGEFAARLSIDGVALGQSNRTQQIVRSLLSKVPVKLNVNITGPFRALIATAKSISDPRLVIGDVLPRPLEDVPGIVTEVRRREEEQTATTTTAPATTTPTNPPTRKEQRP</sequence>
<feature type="compositionally biased region" description="Low complexity" evidence="1">
    <location>
        <begin position="1058"/>
        <end position="1070"/>
    </location>
</feature>
<dbReference type="InterPro" id="IPR021730">
    <property type="entry name" value="YdbH"/>
</dbReference>
<dbReference type="Pfam" id="PF11739">
    <property type="entry name" value="YdbH-like"/>
    <property type="match status" value="1"/>
</dbReference>
<dbReference type="KEGG" id="spii:G7077_11335"/>
<reference evidence="3 4" key="1">
    <citation type="submission" date="2020-03" db="EMBL/GenBank/DDBJ databases">
        <title>Sphingomonas sp. nov., isolated from fish.</title>
        <authorList>
            <person name="Hyun D.-W."/>
            <person name="Bae J.-W."/>
        </authorList>
    </citation>
    <scope>NUCLEOTIDE SEQUENCE [LARGE SCALE GENOMIC DNA]</scope>
    <source>
        <strain evidence="3 4">HDW15B</strain>
    </source>
</reference>
<evidence type="ECO:0000256" key="1">
    <source>
        <dbReference type="SAM" id="MobiDB-lite"/>
    </source>
</evidence>
<feature type="transmembrane region" description="Helical" evidence="2">
    <location>
        <begin position="29"/>
        <end position="50"/>
    </location>
</feature>
<dbReference type="Proteomes" id="UP000503222">
    <property type="component" value="Chromosome"/>
</dbReference>
<keyword evidence="2" id="KW-1133">Transmembrane helix</keyword>
<evidence type="ECO:0000256" key="2">
    <source>
        <dbReference type="SAM" id="Phobius"/>
    </source>
</evidence>
<dbReference type="RefSeq" id="WP_166411794.1">
    <property type="nucleotide sequence ID" value="NZ_CP049869.1"/>
</dbReference>
<keyword evidence="2" id="KW-0812">Transmembrane</keyword>
<dbReference type="EMBL" id="CP049869">
    <property type="protein sequence ID" value="QIK79407.1"/>
    <property type="molecule type" value="Genomic_DNA"/>
</dbReference>
<protein>
    <submittedName>
        <fullName evidence="3">Uncharacterized protein</fullName>
    </submittedName>
</protein>
<proteinExistence type="predicted"/>